<protein>
    <submittedName>
        <fullName evidence="2">Uncharacterized protein</fullName>
    </submittedName>
</protein>
<feature type="region of interest" description="Disordered" evidence="1">
    <location>
        <begin position="128"/>
        <end position="183"/>
    </location>
</feature>
<evidence type="ECO:0000256" key="1">
    <source>
        <dbReference type="SAM" id="MobiDB-lite"/>
    </source>
</evidence>
<feature type="compositionally biased region" description="Basic and acidic residues" evidence="1">
    <location>
        <begin position="139"/>
        <end position="149"/>
    </location>
</feature>
<reference evidence="2" key="1">
    <citation type="submission" date="2018-03" db="EMBL/GenBank/DDBJ databases">
        <authorList>
            <person name="Guldener U."/>
        </authorList>
    </citation>
    <scope>NUCLEOTIDE SEQUENCE</scope>
</reference>
<feature type="compositionally biased region" description="Basic and acidic residues" evidence="1">
    <location>
        <begin position="158"/>
        <end position="175"/>
    </location>
</feature>
<evidence type="ECO:0000313" key="2">
    <source>
        <dbReference type="EMBL" id="SPN97289.1"/>
    </source>
</evidence>
<organism evidence="2 3">
    <name type="scientific">Cephalotrichum gorgonifer</name>
    <dbReference type="NCBI Taxonomy" id="2041049"/>
    <lineage>
        <taxon>Eukaryota</taxon>
        <taxon>Fungi</taxon>
        <taxon>Dikarya</taxon>
        <taxon>Ascomycota</taxon>
        <taxon>Pezizomycotina</taxon>
        <taxon>Sordariomycetes</taxon>
        <taxon>Hypocreomycetidae</taxon>
        <taxon>Microascales</taxon>
        <taxon>Microascaceae</taxon>
        <taxon>Cephalotrichum</taxon>
    </lineage>
</organism>
<feature type="region of interest" description="Disordered" evidence="1">
    <location>
        <begin position="92"/>
        <end position="112"/>
    </location>
</feature>
<dbReference type="EMBL" id="ONZQ02000001">
    <property type="protein sequence ID" value="SPN97289.1"/>
    <property type="molecule type" value="Genomic_DNA"/>
</dbReference>
<name>A0AAE8MQ12_9PEZI</name>
<evidence type="ECO:0000313" key="3">
    <source>
        <dbReference type="Proteomes" id="UP001187682"/>
    </source>
</evidence>
<keyword evidence="3" id="KW-1185">Reference proteome</keyword>
<gene>
    <name evidence="2" type="ORF">DNG_00803</name>
</gene>
<dbReference type="AlphaFoldDB" id="A0AAE8MQ12"/>
<proteinExistence type="predicted"/>
<accession>A0AAE8MQ12</accession>
<comment type="caution">
    <text evidence="2">The sequence shown here is derived from an EMBL/GenBank/DDBJ whole genome shotgun (WGS) entry which is preliminary data.</text>
</comment>
<sequence length="183" mass="20471">MTRDNTSDTPRVHTVEVDEELTWLPRNLLSQAPVSWLTRANAHYEPLVSIVADATADVGKKFNTRDHQVIDAGDISPRQSAAMPKYFGKAGFADQDPFKTKKNGGGKGNWGNIGDEVMDEDFNFAKTRRRSNSSTATNHIREFKTKWEVNETEPVFEESLHGPEEDVDDLAKSESSENDSTNN</sequence>
<dbReference type="Proteomes" id="UP001187682">
    <property type="component" value="Unassembled WGS sequence"/>
</dbReference>